<keyword evidence="2" id="KW-0645">Protease</keyword>
<feature type="chain" id="PRO_5024366176" evidence="5">
    <location>
        <begin position="26"/>
        <end position="538"/>
    </location>
</feature>
<feature type="signal peptide" evidence="5">
    <location>
        <begin position="1"/>
        <end position="25"/>
    </location>
</feature>
<dbReference type="InterPro" id="IPR009003">
    <property type="entry name" value="Peptidase_S1_PA"/>
</dbReference>
<dbReference type="PRINTS" id="PR00834">
    <property type="entry name" value="PROTEASES2C"/>
</dbReference>
<comment type="similarity">
    <text evidence="1">Belongs to the peptidase S1C family.</text>
</comment>
<dbReference type="PANTHER" id="PTHR22939:SF129">
    <property type="entry name" value="SERINE PROTEASE HTRA2, MITOCHONDRIAL"/>
    <property type="match status" value="1"/>
</dbReference>
<dbReference type="EMBL" id="VAUV01000011">
    <property type="protein sequence ID" value="TLD69733.1"/>
    <property type="molecule type" value="Genomic_DNA"/>
</dbReference>
<evidence type="ECO:0000259" key="6">
    <source>
        <dbReference type="PROSITE" id="PS50106"/>
    </source>
</evidence>
<dbReference type="SMART" id="SM00228">
    <property type="entry name" value="PDZ"/>
    <property type="match status" value="2"/>
</dbReference>
<dbReference type="GO" id="GO:0004252">
    <property type="term" value="F:serine-type endopeptidase activity"/>
    <property type="evidence" value="ECO:0007669"/>
    <property type="project" value="InterPro"/>
</dbReference>
<dbReference type="RefSeq" id="WP_138087193.1">
    <property type="nucleotide sequence ID" value="NZ_VAUV01000011.1"/>
</dbReference>
<sequence length="538" mass="57359">MKKPRFRTLTYAGVGLAGLAAFLYAEEVKTEEAKVENIESKIAYDHSEIANSGQLVMSYADVVEQVLPSVASISTFAKPGQQRGPGGQRQLDEEDLEALPPMFREFFRDYMERNGPQGEEQQSPRNQRRQRQQAPVRTGLGSGFVLTEDGYIVTNNHVVDNSDELKVTVGNASREYTAKVVGKDPQSDVALIKIDAKGLIPAKIGDSSKVRVGDVVLAMGSPMGLDQSVTQGIVSAKGRSQLQILSGQGQMGGYEDFIQTDAAINPGNSGGPLVDAKGRVIGVNTAIQTRTGMFAGIGLSIPSNMAVAIALDLAGDGKVERGFLGIQMGDVDSGMAEFLGLKDDRGVTVTAVVDDSPAAKAGFQSGDVIVTVDGSEVEDYVKLRLLIGSKRSGETVKFGAKRFNEETKKPEDIELQAVLQSLDGEKVLAGMQRGPGGQNAPALKGNEFLKGVRVVSLNEQLRADYGVPEEVEGLVVTSVEEDSPAGKVGLLEGDVITKVNRKAVKTTAEAKSLRGEAGSVMLLEIFREGQTKFLPVKN</sequence>
<keyword evidence="8" id="KW-1185">Reference proteome</keyword>
<dbReference type="InterPro" id="IPR001940">
    <property type="entry name" value="Peptidase_S1C"/>
</dbReference>
<reference evidence="7 8" key="1">
    <citation type="submission" date="2019-05" db="EMBL/GenBank/DDBJ databases">
        <title>Verrucobacter flavum gen. nov., sp. nov. a new member of the family Verrucomicrobiaceae.</title>
        <authorList>
            <person name="Szuroczki S."/>
            <person name="Abbaszade G."/>
            <person name="Szabo A."/>
            <person name="Felfoldi T."/>
            <person name="Schumann P."/>
            <person name="Boka K."/>
            <person name="Keki Z."/>
            <person name="Toumi M."/>
            <person name="Toth E."/>
        </authorList>
    </citation>
    <scope>NUCLEOTIDE SEQUENCE [LARGE SCALE GENOMIC DNA]</scope>
    <source>
        <strain evidence="7 8">MG-N-17</strain>
    </source>
</reference>
<proteinExistence type="inferred from homology"/>
<evidence type="ECO:0000256" key="1">
    <source>
        <dbReference type="ARBA" id="ARBA00010541"/>
    </source>
</evidence>
<dbReference type="Proteomes" id="UP000306196">
    <property type="component" value="Unassembled WGS sequence"/>
</dbReference>
<comment type="caution">
    <text evidence="7">The sequence shown here is derived from an EMBL/GenBank/DDBJ whole genome shotgun (WGS) entry which is preliminary data.</text>
</comment>
<dbReference type="AlphaFoldDB" id="A0A5R8KBN8"/>
<dbReference type="Pfam" id="PF17820">
    <property type="entry name" value="PDZ_6"/>
    <property type="match status" value="1"/>
</dbReference>
<dbReference type="Pfam" id="PF13365">
    <property type="entry name" value="Trypsin_2"/>
    <property type="match status" value="1"/>
</dbReference>
<dbReference type="SUPFAM" id="SSF50156">
    <property type="entry name" value="PDZ domain-like"/>
    <property type="match status" value="2"/>
</dbReference>
<evidence type="ECO:0000256" key="4">
    <source>
        <dbReference type="SAM" id="MobiDB-lite"/>
    </source>
</evidence>
<evidence type="ECO:0000313" key="8">
    <source>
        <dbReference type="Proteomes" id="UP000306196"/>
    </source>
</evidence>
<dbReference type="Pfam" id="PF13180">
    <property type="entry name" value="PDZ_2"/>
    <property type="match status" value="1"/>
</dbReference>
<dbReference type="OrthoDB" id="9758917at2"/>
<dbReference type="PROSITE" id="PS50106">
    <property type="entry name" value="PDZ"/>
    <property type="match status" value="2"/>
</dbReference>
<feature type="domain" description="PDZ" evidence="6">
    <location>
        <begin position="308"/>
        <end position="404"/>
    </location>
</feature>
<dbReference type="PANTHER" id="PTHR22939">
    <property type="entry name" value="SERINE PROTEASE FAMILY S1C HTRA-RELATED"/>
    <property type="match status" value="1"/>
</dbReference>
<feature type="domain" description="PDZ" evidence="6">
    <location>
        <begin position="454"/>
        <end position="529"/>
    </location>
</feature>
<feature type="region of interest" description="Disordered" evidence="4">
    <location>
        <begin position="114"/>
        <end position="142"/>
    </location>
</feature>
<evidence type="ECO:0000256" key="2">
    <source>
        <dbReference type="ARBA" id="ARBA00022670"/>
    </source>
</evidence>
<evidence type="ECO:0000313" key="7">
    <source>
        <dbReference type="EMBL" id="TLD69733.1"/>
    </source>
</evidence>
<dbReference type="InterPro" id="IPR036034">
    <property type="entry name" value="PDZ_sf"/>
</dbReference>
<name>A0A5R8KBN8_9BACT</name>
<dbReference type="InterPro" id="IPR001478">
    <property type="entry name" value="PDZ"/>
</dbReference>
<gene>
    <name evidence="7" type="ORF">FEM03_15510</name>
</gene>
<keyword evidence="3" id="KW-0378">Hydrolase</keyword>
<organism evidence="7 8">
    <name type="scientific">Phragmitibacter flavus</name>
    <dbReference type="NCBI Taxonomy" id="2576071"/>
    <lineage>
        <taxon>Bacteria</taxon>
        <taxon>Pseudomonadati</taxon>
        <taxon>Verrucomicrobiota</taxon>
        <taxon>Verrucomicrobiia</taxon>
        <taxon>Verrucomicrobiales</taxon>
        <taxon>Verrucomicrobiaceae</taxon>
        <taxon>Phragmitibacter</taxon>
    </lineage>
</organism>
<evidence type="ECO:0000256" key="3">
    <source>
        <dbReference type="ARBA" id="ARBA00022801"/>
    </source>
</evidence>
<dbReference type="Gene3D" id="2.30.42.10">
    <property type="match status" value="2"/>
</dbReference>
<keyword evidence="5" id="KW-0732">Signal</keyword>
<dbReference type="InterPro" id="IPR041489">
    <property type="entry name" value="PDZ_6"/>
</dbReference>
<dbReference type="Gene3D" id="2.40.10.120">
    <property type="match status" value="1"/>
</dbReference>
<protein>
    <submittedName>
        <fullName evidence="7">PDZ domain-containing protein</fullName>
    </submittedName>
</protein>
<dbReference type="SUPFAM" id="SSF50494">
    <property type="entry name" value="Trypsin-like serine proteases"/>
    <property type="match status" value="1"/>
</dbReference>
<accession>A0A5R8KBN8</accession>
<evidence type="ECO:0000256" key="5">
    <source>
        <dbReference type="SAM" id="SignalP"/>
    </source>
</evidence>
<dbReference type="GO" id="GO:0006508">
    <property type="term" value="P:proteolysis"/>
    <property type="evidence" value="ECO:0007669"/>
    <property type="project" value="UniProtKB-KW"/>
</dbReference>